<dbReference type="InterPro" id="IPR009305">
    <property type="entry name" value="Mpo1-like"/>
</dbReference>
<sequence>MSASPSAPVRRYAEFWPHYLREHARAETRMLHYLGTTLTLVFVAVAVRWGGWWWALVPIAGYGFAWTAHFAVEKNRPATFTHPLWSLVSDYRMFLLWISGRLGPHLDRAGVPR</sequence>
<name>A0ABV0B3F5_9SPHN</name>
<dbReference type="Pfam" id="PF06127">
    <property type="entry name" value="Mpo1-like"/>
    <property type="match status" value="1"/>
</dbReference>
<feature type="transmembrane region" description="Helical" evidence="1">
    <location>
        <begin position="30"/>
        <end position="47"/>
    </location>
</feature>
<protein>
    <submittedName>
        <fullName evidence="2">DUF962 domain-containing protein</fullName>
    </submittedName>
</protein>
<comment type="caution">
    <text evidence="2">The sequence shown here is derived from an EMBL/GenBank/DDBJ whole genome shotgun (WGS) entry which is preliminary data.</text>
</comment>
<dbReference type="RefSeq" id="WP_346245131.1">
    <property type="nucleotide sequence ID" value="NZ_JBDIZK010000002.1"/>
</dbReference>
<evidence type="ECO:0000313" key="3">
    <source>
        <dbReference type="Proteomes" id="UP001427805"/>
    </source>
</evidence>
<dbReference type="EMBL" id="JBDIZK010000002">
    <property type="protein sequence ID" value="MEN3746119.1"/>
    <property type="molecule type" value="Genomic_DNA"/>
</dbReference>
<proteinExistence type="predicted"/>
<keyword evidence="1" id="KW-0472">Membrane</keyword>
<organism evidence="2 3">
    <name type="scientific">Sphingomonas rustica</name>
    <dbReference type="NCBI Taxonomy" id="3103142"/>
    <lineage>
        <taxon>Bacteria</taxon>
        <taxon>Pseudomonadati</taxon>
        <taxon>Pseudomonadota</taxon>
        <taxon>Alphaproteobacteria</taxon>
        <taxon>Sphingomonadales</taxon>
        <taxon>Sphingomonadaceae</taxon>
        <taxon>Sphingomonas</taxon>
    </lineage>
</organism>
<evidence type="ECO:0000313" key="2">
    <source>
        <dbReference type="EMBL" id="MEN3746119.1"/>
    </source>
</evidence>
<accession>A0ABV0B3F5</accession>
<reference evidence="2 3" key="1">
    <citation type="submission" date="2024-05" db="EMBL/GenBank/DDBJ databases">
        <title>Sphingomonas sp. HF-S3 16S ribosomal RNA gene Genome sequencing and assembly.</title>
        <authorList>
            <person name="Lee H."/>
        </authorList>
    </citation>
    <scope>NUCLEOTIDE SEQUENCE [LARGE SCALE GENOMIC DNA]</scope>
    <source>
        <strain evidence="2 3">HF-S3</strain>
    </source>
</reference>
<dbReference type="Proteomes" id="UP001427805">
    <property type="component" value="Unassembled WGS sequence"/>
</dbReference>
<keyword evidence="1" id="KW-0812">Transmembrane</keyword>
<dbReference type="PANTHER" id="PTHR34205:SF2">
    <property type="entry name" value="DUF962 DOMAIN-CONTAINING PROTEIN"/>
    <property type="match status" value="1"/>
</dbReference>
<feature type="transmembrane region" description="Helical" evidence="1">
    <location>
        <begin position="53"/>
        <end position="72"/>
    </location>
</feature>
<keyword evidence="3" id="KW-1185">Reference proteome</keyword>
<gene>
    <name evidence="2" type="ORF">TPR58_02985</name>
</gene>
<evidence type="ECO:0000256" key="1">
    <source>
        <dbReference type="SAM" id="Phobius"/>
    </source>
</evidence>
<dbReference type="PANTHER" id="PTHR34205">
    <property type="entry name" value="TRANSMEMBRANE PROTEIN"/>
    <property type="match status" value="1"/>
</dbReference>
<keyword evidence="1" id="KW-1133">Transmembrane helix</keyword>